<evidence type="ECO:0008006" key="4">
    <source>
        <dbReference type="Google" id="ProtNLM"/>
    </source>
</evidence>
<proteinExistence type="predicted"/>
<dbReference type="Proteomes" id="UP000762676">
    <property type="component" value="Unassembled WGS sequence"/>
</dbReference>
<evidence type="ECO:0000313" key="3">
    <source>
        <dbReference type="Proteomes" id="UP000762676"/>
    </source>
</evidence>
<evidence type="ECO:0000256" key="1">
    <source>
        <dbReference type="SAM" id="SignalP"/>
    </source>
</evidence>
<evidence type="ECO:0000313" key="2">
    <source>
        <dbReference type="EMBL" id="GFR85254.1"/>
    </source>
</evidence>
<sequence length="177" mass="20499">MKLETFLGLVLLHAVLKTRNAQAYTISTKADYIFGEVMQIFFMYEQSFEQKSAVESVLSIIENVTVLHSCTIPPVRGREISKHQGMLPSFVRPSSQDKYFQIIELTTDFIDGFRTSNTTPWNLKVTMETKDNQYYTYRYFDLVDAIVGDWLFDTLIWTHTGLSSCRFRLTKPIQVLA</sequence>
<keyword evidence="3" id="KW-1185">Reference proteome</keyword>
<organism evidence="2 3">
    <name type="scientific">Elysia marginata</name>
    <dbReference type="NCBI Taxonomy" id="1093978"/>
    <lineage>
        <taxon>Eukaryota</taxon>
        <taxon>Metazoa</taxon>
        <taxon>Spiralia</taxon>
        <taxon>Lophotrochozoa</taxon>
        <taxon>Mollusca</taxon>
        <taxon>Gastropoda</taxon>
        <taxon>Heterobranchia</taxon>
        <taxon>Euthyneura</taxon>
        <taxon>Panpulmonata</taxon>
        <taxon>Sacoglossa</taxon>
        <taxon>Placobranchoidea</taxon>
        <taxon>Plakobranchidae</taxon>
        <taxon>Elysia</taxon>
    </lineage>
</organism>
<keyword evidence="1" id="KW-0732">Signal</keyword>
<reference evidence="2 3" key="1">
    <citation type="journal article" date="2021" name="Elife">
        <title>Chloroplast acquisition without the gene transfer in kleptoplastic sea slugs, Plakobranchus ocellatus.</title>
        <authorList>
            <person name="Maeda T."/>
            <person name="Takahashi S."/>
            <person name="Yoshida T."/>
            <person name="Shimamura S."/>
            <person name="Takaki Y."/>
            <person name="Nagai Y."/>
            <person name="Toyoda A."/>
            <person name="Suzuki Y."/>
            <person name="Arimoto A."/>
            <person name="Ishii H."/>
            <person name="Satoh N."/>
            <person name="Nishiyama T."/>
            <person name="Hasebe M."/>
            <person name="Maruyama T."/>
            <person name="Minagawa J."/>
            <person name="Obokata J."/>
            <person name="Shigenobu S."/>
        </authorList>
    </citation>
    <scope>NUCLEOTIDE SEQUENCE [LARGE SCALE GENOMIC DNA]</scope>
</reference>
<comment type="caution">
    <text evidence="2">The sequence shown here is derived from an EMBL/GenBank/DDBJ whole genome shotgun (WGS) entry which is preliminary data.</text>
</comment>
<gene>
    <name evidence="2" type="ORF">ElyMa_002437400</name>
</gene>
<dbReference type="EMBL" id="BMAT01004997">
    <property type="protein sequence ID" value="GFR85254.1"/>
    <property type="molecule type" value="Genomic_DNA"/>
</dbReference>
<accession>A0AAV4GIY2</accession>
<name>A0AAV4GIY2_9GAST</name>
<dbReference type="AlphaFoldDB" id="A0AAV4GIY2"/>
<feature type="chain" id="PRO_5043551196" description="Secreted protein" evidence="1">
    <location>
        <begin position="24"/>
        <end position="177"/>
    </location>
</feature>
<feature type="signal peptide" evidence="1">
    <location>
        <begin position="1"/>
        <end position="23"/>
    </location>
</feature>
<protein>
    <recommendedName>
        <fullName evidence="4">Secreted protein</fullName>
    </recommendedName>
</protein>